<name>A0A9D6V781_9BACT</name>
<reference evidence="2" key="1">
    <citation type="submission" date="2020-07" db="EMBL/GenBank/DDBJ databases">
        <title>Huge and variable diversity of episymbiotic CPR bacteria and DPANN archaea in groundwater ecosystems.</title>
        <authorList>
            <person name="He C.Y."/>
            <person name="Keren R."/>
            <person name="Whittaker M."/>
            <person name="Farag I.F."/>
            <person name="Doudna J."/>
            <person name="Cate J.H.D."/>
            <person name="Banfield J.F."/>
        </authorList>
    </citation>
    <scope>NUCLEOTIDE SEQUENCE</scope>
    <source>
        <strain evidence="2">NC_groundwater_1664_Pr3_B-0.1um_52_9</strain>
    </source>
</reference>
<gene>
    <name evidence="2" type="ORF">HY912_22065</name>
</gene>
<dbReference type="Pfam" id="PF08448">
    <property type="entry name" value="PAS_4"/>
    <property type="match status" value="1"/>
</dbReference>
<comment type="caution">
    <text evidence="2">The sequence shown here is derived from an EMBL/GenBank/DDBJ whole genome shotgun (WGS) entry which is preliminary data.</text>
</comment>
<evidence type="ECO:0000259" key="1">
    <source>
        <dbReference type="Pfam" id="PF08448"/>
    </source>
</evidence>
<dbReference type="Proteomes" id="UP000807825">
    <property type="component" value="Unassembled WGS sequence"/>
</dbReference>
<proteinExistence type="predicted"/>
<dbReference type="InterPro" id="IPR013656">
    <property type="entry name" value="PAS_4"/>
</dbReference>
<organism evidence="2 3">
    <name type="scientific">Desulfomonile tiedjei</name>
    <dbReference type="NCBI Taxonomy" id="2358"/>
    <lineage>
        <taxon>Bacteria</taxon>
        <taxon>Pseudomonadati</taxon>
        <taxon>Thermodesulfobacteriota</taxon>
        <taxon>Desulfomonilia</taxon>
        <taxon>Desulfomonilales</taxon>
        <taxon>Desulfomonilaceae</taxon>
        <taxon>Desulfomonile</taxon>
    </lineage>
</organism>
<sequence length="307" mass="34690">MSESASVTTLTEEATEFTAQTIDITSWFNTDLSTSGSFDMGIMAADYFGKLLDVLAVPALLIDWSYTVVFANQSCGRFAANFKSIEGVPFSSLVPRTANAEKAQTLIRKVFRSRRPQVAEGILELDARKIWGRLYFRSVRVGSERFVLLLIENMTNEKTQLLLSQRQLEKTGKLVVQADDRLRREMNEHGKTREALRTEKQRFEALSELVPGGCAIIKNDGSIKQASSKFRELFNIDGEGEPTCKRQELLEWLRDLDDPQNRTPEATLFHIEAPDGTLRKIKCSASRIKTGQFMLFCEDHPEELPGK</sequence>
<dbReference type="AlphaFoldDB" id="A0A9D6V781"/>
<evidence type="ECO:0000313" key="3">
    <source>
        <dbReference type="Proteomes" id="UP000807825"/>
    </source>
</evidence>
<dbReference type="EMBL" id="JACRDE010000577">
    <property type="protein sequence ID" value="MBI5252189.1"/>
    <property type="molecule type" value="Genomic_DNA"/>
</dbReference>
<dbReference type="InterPro" id="IPR035965">
    <property type="entry name" value="PAS-like_dom_sf"/>
</dbReference>
<evidence type="ECO:0000313" key="2">
    <source>
        <dbReference type="EMBL" id="MBI5252189.1"/>
    </source>
</evidence>
<dbReference type="SUPFAM" id="SSF55785">
    <property type="entry name" value="PYP-like sensor domain (PAS domain)"/>
    <property type="match status" value="1"/>
</dbReference>
<accession>A0A9D6V781</accession>
<feature type="domain" description="PAS fold-4" evidence="1">
    <location>
        <begin position="52"/>
        <end position="158"/>
    </location>
</feature>
<protein>
    <submittedName>
        <fullName evidence="2">PAS domain-containing protein</fullName>
    </submittedName>
</protein>